<keyword evidence="4" id="KW-1185">Reference proteome</keyword>
<dbReference type="AlphaFoldDB" id="A0A553I6W0"/>
<dbReference type="PANTHER" id="PTHR28083">
    <property type="entry name" value="GOOD FOR FULL DBP5 ACTIVITY PROTEIN 2"/>
    <property type="match status" value="1"/>
</dbReference>
<dbReference type="GO" id="GO:0005634">
    <property type="term" value="C:nucleus"/>
    <property type="evidence" value="ECO:0007669"/>
    <property type="project" value="TreeGrafter"/>
</dbReference>
<evidence type="ECO:0000313" key="3">
    <source>
        <dbReference type="EMBL" id="TRX95941.1"/>
    </source>
</evidence>
<feature type="region of interest" description="Disordered" evidence="1">
    <location>
        <begin position="302"/>
        <end position="339"/>
    </location>
</feature>
<comment type="caution">
    <text evidence="3">The sequence shown here is derived from an EMBL/GenBank/DDBJ whole genome shotgun (WGS) entry which is preliminary data.</text>
</comment>
<dbReference type="Pfam" id="PF21762">
    <property type="entry name" value="DEDDh_C"/>
    <property type="match status" value="1"/>
</dbReference>
<evidence type="ECO:0000259" key="2">
    <source>
        <dbReference type="Pfam" id="PF21762"/>
    </source>
</evidence>
<dbReference type="Proteomes" id="UP000319160">
    <property type="component" value="Unassembled WGS sequence"/>
</dbReference>
<protein>
    <recommendedName>
        <fullName evidence="2">Gfd2/YDR514C-like C-terminal domain-containing protein</fullName>
    </recommendedName>
</protein>
<feature type="compositionally biased region" description="Pro residues" evidence="1">
    <location>
        <begin position="326"/>
        <end position="339"/>
    </location>
</feature>
<name>A0A553I6W0_9PEZI</name>
<dbReference type="InterPro" id="IPR040151">
    <property type="entry name" value="Gfd2/YDR514C-like"/>
</dbReference>
<accession>A0A553I6W0</accession>
<dbReference type="EMBL" id="VFLP01000013">
    <property type="protein sequence ID" value="TRX95941.1"/>
    <property type="molecule type" value="Genomic_DNA"/>
</dbReference>
<gene>
    <name evidence="3" type="ORF">FHL15_003083</name>
</gene>
<dbReference type="OrthoDB" id="4614244at2759"/>
<feature type="domain" description="Gfd2/YDR514C-like C-terminal" evidence="2">
    <location>
        <begin position="76"/>
        <end position="287"/>
    </location>
</feature>
<organism evidence="3 4">
    <name type="scientific">Xylaria flabelliformis</name>
    <dbReference type="NCBI Taxonomy" id="2512241"/>
    <lineage>
        <taxon>Eukaryota</taxon>
        <taxon>Fungi</taxon>
        <taxon>Dikarya</taxon>
        <taxon>Ascomycota</taxon>
        <taxon>Pezizomycotina</taxon>
        <taxon>Sordariomycetes</taxon>
        <taxon>Xylariomycetidae</taxon>
        <taxon>Xylariales</taxon>
        <taxon>Xylariaceae</taxon>
        <taxon>Xylaria</taxon>
    </lineage>
</organism>
<evidence type="ECO:0000313" key="4">
    <source>
        <dbReference type="Proteomes" id="UP000319160"/>
    </source>
</evidence>
<sequence length="339" mass="37818">MSTALPTPPPEFLPALLGHGSFIRGRYGEVQLDANRSPLFVIPPSDCFLKMKPSKESQQFWPAKANQEIPVDTSVVFLCISVNTDCQKADIITEVGYTIFDTDAIYVGARSGRKKRIPGCEASGPRGENIMKLAYSRHFIVKDTANHHPGTCKWPNHTAQPYHFSYRKSKDIDRGEITETLEGVFQMAACEGLTKKDVKRGTRRAVVLVGWGAEHYHPQIKATSWYMNSEFFQHWDVRLHPLVRGRLHNPTYLTCLDVFGVQHRAHGKEIGHNAGNRTAFTIQLLVGLCFLTQKELSSVRKKKDLAPSSKFPGVESVLARDNRPPGSAPLPPGKVPIAH</sequence>
<proteinExistence type="predicted"/>
<dbReference type="InterPro" id="IPR048519">
    <property type="entry name" value="Gfd2/YDR514C-like_C"/>
</dbReference>
<reference evidence="4" key="1">
    <citation type="submission" date="2019-06" db="EMBL/GenBank/DDBJ databases">
        <title>Draft genome sequence of the griseofulvin-producing fungus Xylaria cubensis strain G536.</title>
        <authorList>
            <person name="Mead M.E."/>
            <person name="Raja H.A."/>
            <person name="Steenwyk J.L."/>
            <person name="Knowles S.L."/>
            <person name="Oberlies N.H."/>
            <person name="Rokas A."/>
        </authorList>
    </citation>
    <scope>NUCLEOTIDE SEQUENCE [LARGE SCALE GENOMIC DNA]</scope>
    <source>
        <strain evidence="4">G536</strain>
    </source>
</reference>
<evidence type="ECO:0000256" key="1">
    <source>
        <dbReference type="SAM" id="MobiDB-lite"/>
    </source>
</evidence>
<dbReference type="PANTHER" id="PTHR28083:SF1">
    <property type="entry name" value="GOOD FOR FULL DBP5 ACTIVITY PROTEIN 2"/>
    <property type="match status" value="1"/>
</dbReference>